<comment type="caution">
    <text evidence="1">Lacks conserved residue(s) required for the propagation of feature annotation.</text>
</comment>
<dbReference type="InterPro" id="IPR001712">
    <property type="entry name" value="T3SS_FHIPEP"/>
</dbReference>
<organism evidence="2 3">
    <name type="scientific">Geomonas subterranea</name>
    <dbReference type="NCBI Taxonomy" id="2847989"/>
    <lineage>
        <taxon>Bacteria</taxon>
        <taxon>Pseudomonadati</taxon>
        <taxon>Thermodesulfobacteriota</taxon>
        <taxon>Desulfuromonadia</taxon>
        <taxon>Geobacterales</taxon>
        <taxon>Geobacteraceae</taxon>
        <taxon>Geomonas</taxon>
    </lineage>
</organism>
<keyword evidence="1" id="KW-0813">Transport</keyword>
<comment type="subcellular location">
    <subcellularLocation>
        <location evidence="1">Cell membrane</location>
        <topology evidence="1">Multi-pass membrane protein</topology>
    </subcellularLocation>
</comment>
<feature type="transmembrane region" description="Helical" evidence="1">
    <location>
        <begin position="290"/>
        <end position="314"/>
    </location>
</feature>
<keyword evidence="1" id="KW-1005">Bacterial flagellum biogenesis</keyword>
<keyword evidence="2" id="KW-0282">Flagellum</keyword>
<dbReference type="NCBIfam" id="TIGR01398">
    <property type="entry name" value="FlhA"/>
    <property type="match status" value="1"/>
</dbReference>
<evidence type="ECO:0000313" key="2">
    <source>
        <dbReference type="EMBL" id="QXE90331.1"/>
    </source>
</evidence>
<dbReference type="PANTHER" id="PTHR30161:SF1">
    <property type="entry name" value="FLAGELLAR BIOSYNTHESIS PROTEIN FLHA-RELATED"/>
    <property type="match status" value="1"/>
</dbReference>
<gene>
    <name evidence="1 2" type="primary">flhA</name>
    <name evidence="2" type="ORF">KP001_18260</name>
</gene>
<keyword evidence="1" id="KW-1133">Transmembrane helix</keyword>
<protein>
    <recommendedName>
        <fullName evidence="1">Flagellar biosynthesis protein FlhA</fullName>
    </recommendedName>
</protein>
<proteinExistence type="inferred from homology"/>
<feature type="transmembrane region" description="Helical" evidence="1">
    <location>
        <begin position="115"/>
        <end position="139"/>
    </location>
</feature>
<keyword evidence="2" id="KW-0969">Cilium</keyword>
<comment type="similarity">
    <text evidence="1">Belongs to the FHIPEP (flagella/HR/invasion proteins export pore) family.</text>
</comment>
<name>A0ABX8LHE4_9BACT</name>
<dbReference type="EMBL" id="CP077683">
    <property type="protein sequence ID" value="QXE90331.1"/>
    <property type="molecule type" value="Genomic_DNA"/>
</dbReference>
<feature type="transmembrane region" description="Helical" evidence="1">
    <location>
        <begin position="44"/>
        <end position="65"/>
    </location>
</feature>
<dbReference type="Proteomes" id="UP000683559">
    <property type="component" value="Chromosome"/>
</dbReference>
<dbReference type="PROSITE" id="PS00994">
    <property type="entry name" value="FHIPEP"/>
    <property type="match status" value="1"/>
</dbReference>
<keyword evidence="2" id="KW-0966">Cell projection</keyword>
<dbReference type="InterPro" id="IPR006301">
    <property type="entry name" value="FlhA"/>
</dbReference>
<feature type="transmembrane region" description="Helical" evidence="1">
    <location>
        <begin position="207"/>
        <end position="227"/>
    </location>
</feature>
<dbReference type="InterPro" id="IPR025505">
    <property type="entry name" value="FHIPEP_CS"/>
</dbReference>
<keyword evidence="1" id="KW-0472">Membrane</keyword>
<dbReference type="PIRSF" id="PIRSF005419">
    <property type="entry name" value="FlhA"/>
    <property type="match status" value="1"/>
</dbReference>
<keyword evidence="1" id="KW-1006">Bacterial flagellum protein export</keyword>
<feature type="transmembrane region" description="Helical" evidence="1">
    <location>
        <begin position="248"/>
        <end position="270"/>
    </location>
</feature>
<reference evidence="2 3" key="1">
    <citation type="submission" date="2021-06" db="EMBL/GenBank/DDBJ databases">
        <title>Gemonas diversity in paddy soil.</title>
        <authorList>
            <person name="Liu G."/>
        </authorList>
    </citation>
    <scope>NUCLEOTIDE SEQUENCE [LARGE SCALE GENOMIC DNA]</scope>
    <source>
        <strain evidence="2 3">RG2</strain>
    </source>
</reference>
<evidence type="ECO:0000313" key="3">
    <source>
        <dbReference type="Proteomes" id="UP000683559"/>
    </source>
</evidence>
<dbReference type="Pfam" id="PF00771">
    <property type="entry name" value="FHIPEP"/>
    <property type="match status" value="1"/>
</dbReference>
<sequence>MANPSTDALALPGPKSNSDIYMAIALIGVLALMVVPLPAFMLDIFLATNITVALVILLVCLYTVQPLDFSVFPSILLVTTLFRLALNIASTRLILMHGSEGVEAAGGVIKAFGQFVVGGNYVVGAVIFLILVIINFVVITKGAGRVAEVAARFTLDAMPGKQMAIDADLSNGILTDKEAKLRRKKIAREADFYGSMDGASKFVRGDAVAGIMIVLVNIIGGFVIGVWQKGMPLDQALQNYTLLTIGEGLVAQIPALIISTAAGIIVTRSADENNFGHEIAGQLLNYPKAFQVASGVLFLFAMIPGLPHFAFFLLSGVSYMVSKMAVEKKAEIEDVVETTAGGAEESDQISSIRPLDMLELEVGYGLVPMVDASQQGELLDRIRSIRKQVADRMGFIVPPIHIHDNLQLKPYEYNILINGAKVGGGELSGQYLAMDSGGAVGQLEGIKTTEPVFGLPAVWIKGKEREKAQVSGYTVVDNTTILATHISETIKKHAHELVGRQELQQLLDSIAATLPKVVEELVPSLLSLGSVLRVVKNLLKENVSIRDLRSILETLADYGGVTKDPEMLTEFVRQSLGRYIVEQYKREDDTLCVLTLDHDIEETIIDSVQLSEQGSYLAIDPHVAQRVLAAIRRNAEQFDAIGALPVLMASPSIRRHVKKLTERFMPNLAVISHNEIPPNIKIQSLGVVVINAS</sequence>
<keyword evidence="1" id="KW-0653">Protein transport</keyword>
<evidence type="ECO:0000256" key="1">
    <source>
        <dbReference type="RuleBase" id="RU364093"/>
    </source>
</evidence>
<comment type="function">
    <text evidence="1">Required for formation of the rod structure of the flagellar apparatus. Together with FliI and FliH, may constitute the export apparatus of flagellin.</text>
</comment>
<keyword evidence="3" id="KW-1185">Reference proteome</keyword>
<dbReference type="PANTHER" id="PTHR30161">
    <property type="entry name" value="FLAGELLAR EXPORT PROTEIN, MEMBRANE FLHA SUBUNIT-RELATED"/>
    <property type="match status" value="1"/>
</dbReference>
<dbReference type="RefSeq" id="WP_217286975.1">
    <property type="nucleotide sequence ID" value="NZ_CP077683.1"/>
</dbReference>
<accession>A0ABX8LHE4</accession>
<feature type="transmembrane region" description="Helical" evidence="1">
    <location>
        <begin position="20"/>
        <end position="37"/>
    </location>
</feature>
<keyword evidence="1" id="KW-0812">Transmembrane</keyword>
<keyword evidence="1" id="KW-1003">Cell membrane</keyword>